<accession>A0A9N8ZDH8</accession>
<evidence type="ECO:0000313" key="1">
    <source>
        <dbReference type="EMBL" id="CAG8482159.1"/>
    </source>
</evidence>
<proteinExistence type="predicted"/>
<name>A0A9N8ZDH8_9GLOM</name>
<gene>
    <name evidence="1" type="ORF">RFULGI_LOCUS1587</name>
</gene>
<dbReference type="Proteomes" id="UP000789396">
    <property type="component" value="Unassembled WGS sequence"/>
</dbReference>
<dbReference type="AlphaFoldDB" id="A0A9N8ZDH8"/>
<sequence length="74" mass="8916">MNRHLQQNVHLQELEQLVYYEVDYYDNDFEMTELIEAAEGIIDNFEASDDEEHWSNIVEDWIETLDLENHLENG</sequence>
<protein>
    <submittedName>
        <fullName evidence="1">5434_t:CDS:1</fullName>
    </submittedName>
</protein>
<evidence type="ECO:0000313" key="2">
    <source>
        <dbReference type="Proteomes" id="UP000789396"/>
    </source>
</evidence>
<dbReference type="EMBL" id="CAJVPZ010001011">
    <property type="protein sequence ID" value="CAG8482159.1"/>
    <property type="molecule type" value="Genomic_DNA"/>
</dbReference>
<reference evidence="1" key="1">
    <citation type="submission" date="2021-06" db="EMBL/GenBank/DDBJ databases">
        <authorList>
            <person name="Kallberg Y."/>
            <person name="Tangrot J."/>
            <person name="Rosling A."/>
        </authorList>
    </citation>
    <scope>NUCLEOTIDE SEQUENCE</scope>
    <source>
        <strain evidence="1">IN212</strain>
    </source>
</reference>
<organism evidence="1 2">
    <name type="scientific">Racocetra fulgida</name>
    <dbReference type="NCBI Taxonomy" id="60492"/>
    <lineage>
        <taxon>Eukaryota</taxon>
        <taxon>Fungi</taxon>
        <taxon>Fungi incertae sedis</taxon>
        <taxon>Mucoromycota</taxon>
        <taxon>Glomeromycotina</taxon>
        <taxon>Glomeromycetes</taxon>
        <taxon>Diversisporales</taxon>
        <taxon>Gigasporaceae</taxon>
        <taxon>Racocetra</taxon>
    </lineage>
</organism>
<comment type="caution">
    <text evidence="1">The sequence shown here is derived from an EMBL/GenBank/DDBJ whole genome shotgun (WGS) entry which is preliminary data.</text>
</comment>
<keyword evidence="2" id="KW-1185">Reference proteome</keyword>